<dbReference type="AlphaFoldDB" id="A0A4Q0AJ63"/>
<dbReference type="SMART" id="SM00382">
    <property type="entry name" value="AAA"/>
    <property type="match status" value="1"/>
</dbReference>
<dbReference type="InterPro" id="IPR003593">
    <property type="entry name" value="AAA+_ATPase"/>
</dbReference>
<dbReference type="InterPro" id="IPR017871">
    <property type="entry name" value="ABC_transporter-like_CS"/>
</dbReference>
<feature type="domain" description="ABC transporter" evidence="5">
    <location>
        <begin position="5"/>
        <end position="232"/>
    </location>
</feature>
<dbReference type="Gene3D" id="3.40.50.300">
    <property type="entry name" value="P-loop containing nucleotide triphosphate hydrolases"/>
    <property type="match status" value="1"/>
</dbReference>
<reference evidence="6" key="1">
    <citation type="submission" date="2019-01" db="EMBL/GenBank/DDBJ databases">
        <title>Genomic signatures and co-occurrence patterns of the ultra-small Saccharimodia (Patescibacteria phylum) suggest a symbiotic lifestyle.</title>
        <authorList>
            <person name="Lemos L."/>
            <person name="Medeiros J."/>
            <person name="Andreote F."/>
            <person name="Fernandes G."/>
            <person name="Varani A."/>
            <person name="Oliveira G."/>
            <person name="Pylro V."/>
        </authorList>
    </citation>
    <scope>NUCLEOTIDE SEQUENCE [LARGE SCALE GENOMIC DNA]</scope>
    <source>
        <strain evidence="6">AMD01</strain>
    </source>
</reference>
<dbReference type="EMBL" id="SCKW01000014">
    <property type="protein sequence ID" value="RWZ79400.1"/>
    <property type="molecule type" value="Genomic_DNA"/>
</dbReference>
<dbReference type="SUPFAM" id="SSF52540">
    <property type="entry name" value="P-loop containing nucleoside triphosphate hydrolases"/>
    <property type="match status" value="1"/>
</dbReference>
<organism evidence="6 7">
    <name type="scientific">Candidatus Chaera renei</name>
    <dbReference type="NCBI Taxonomy" id="2506947"/>
    <lineage>
        <taxon>Bacteria</taxon>
        <taxon>Candidatus Saccharimonadota</taxon>
        <taxon>Candidatus Saccharimonadia</taxon>
        <taxon>Candidatus Saccharimonadales</taxon>
        <taxon>Candidatus Saccharimonadaceae</taxon>
        <taxon>Candidatus Chaera</taxon>
    </lineage>
</organism>
<evidence type="ECO:0000256" key="2">
    <source>
        <dbReference type="ARBA" id="ARBA00022448"/>
    </source>
</evidence>
<keyword evidence="4 6" id="KW-0067">ATP-binding</keyword>
<evidence type="ECO:0000313" key="6">
    <source>
        <dbReference type="EMBL" id="RWZ79400.1"/>
    </source>
</evidence>
<proteinExistence type="inferred from homology"/>
<comment type="similarity">
    <text evidence="1">Belongs to the ABC transporter superfamily.</text>
</comment>
<dbReference type="InterPro" id="IPR027417">
    <property type="entry name" value="P-loop_NTPase"/>
</dbReference>
<name>A0A4Q0AJ63_9BACT</name>
<evidence type="ECO:0000256" key="1">
    <source>
        <dbReference type="ARBA" id="ARBA00005417"/>
    </source>
</evidence>
<evidence type="ECO:0000256" key="4">
    <source>
        <dbReference type="ARBA" id="ARBA00022840"/>
    </source>
</evidence>
<dbReference type="PROSITE" id="PS50893">
    <property type="entry name" value="ABC_TRANSPORTER_2"/>
    <property type="match status" value="1"/>
</dbReference>
<accession>A0A4Q0AJ63</accession>
<dbReference type="PROSITE" id="PS00211">
    <property type="entry name" value="ABC_TRANSPORTER_1"/>
    <property type="match status" value="1"/>
</dbReference>
<evidence type="ECO:0000259" key="5">
    <source>
        <dbReference type="PROSITE" id="PS50893"/>
    </source>
</evidence>
<dbReference type="Pfam" id="PF00005">
    <property type="entry name" value="ABC_tran"/>
    <property type="match status" value="1"/>
</dbReference>
<evidence type="ECO:0000256" key="3">
    <source>
        <dbReference type="ARBA" id="ARBA00022741"/>
    </source>
</evidence>
<dbReference type="InterPro" id="IPR050763">
    <property type="entry name" value="ABC_transporter_ATP-binding"/>
</dbReference>
<gene>
    <name evidence="6" type="ORF">EOT04_01815</name>
</gene>
<protein>
    <submittedName>
        <fullName evidence="6">ABC transporter ATP-binding protein</fullName>
    </submittedName>
</protein>
<keyword evidence="2" id="KW-0813">Transport</keyword>
<evidence type="ECO:0000313" key="7">
    <source>
        <dbReference type="Proteomes" id="UP000289269"/>
    </source>
</evidence>
<dbReference type="PANTHER" id="PTHR42711">
    <property type="entry name" value="ABC TRANSPORTER ATP-BINDING PROTEIN"/>
    <property type="match status" value="1"/>
</dbReference>
<dbReference type="Proteomes" id="UP000289269">
    <property type="component" value="Unassembled WGS sequence"/>
</dbReference>
<keyword evidence="7" id="KW-1185">Reference proteome</keyword>
<dbReference type="GO" id="GO:0005524">
    <property type="term" value="F:ATP binding"/>
    <property type="evidence" value="ECO:0007669"/>
    <property type="project" value="UniProtKB-KW"/>
</dbReference>
<dbReference type="GO" id="GO:0016887">
    <property type="term" value="F:ATP hydrolysis activity"/>
    <property type="evidence" value="ECO:0007669"/>
    <property type="project" value="InterPro"/>
</dbReference>
<sequence>MNAAISLNGLSKVYAGAAEPALRGVSLAIAPGEIYGFLGPNGAGKSTCIRTLMGFIRPTAGKASILGLDIVKDSVAIKRRVGYLAGEVALYQDMTGRQLMDYLSALQPLKSANCLRRLVEDFQAEMNRPVRELSKGNRQKLGIIQAFAHQPEVLILDEPTGGLDPLMQEVFYDLVATASGDGASVFFSSHNLSEVQRVCRRIGFIKNGRLVAEHPVNRQEAGAKTARQRFIVSFDGPAPYFQIKNLPGVKVSRQNSGDLTIEVVGELAPLLKLLGQCRVKRLTSREQDIESEFLNLYQEES</sequence>
<dbReference type="CDD" id="cd03230">
    <property type="entry name" value="ABC_DR_subfamily_A"/>
    <property type="match status" value="1"/>
</dbReference>
<keyword evidence="3" id="KW-0547">Nucleotide-binding</keyword>
<comment type="caution">
    <text evidence="6">The sequence shown here is derived from an EMBL/GenBank/DDBJ whole genome shotgun (WGS) entry which is preliminary data.</text>
</comment>
<dbReference type="InterPro" id="IPR003439">
    <property type="entry name" value="ABC_transporter-like_ATP-bd"/>
</dbReference>
<dbReference type="PANTHER" id="PTHR42711:SF5">
    <property type="entry name" value="ABC TRANSPORTER ATP-BINDING PROTEIN NATA"/>
    <property type="match status" value="1"/>
</dbReference>